<protein>
    <submittedName>
        <fullName evidence="8">Unnamed protein product</fullName>
    </submittedName>
</protein>
<dbReference type="FunFam" id="3.90.550.10:FF:000051">
    <property type="entry name" value="Alpha-1,2-mannosyltransferase (Ktr4)"/>
    <property type="match status" value="1"/>
</dbReference>
<evidence type="ECO:0000313" key="8">
    <source>
        <dbReference type="EMBL" id="GME73030.1"/>
    </source>
</evidence>
<gene>
    <name evidence="8" type="ORF">Cboi02_000387100</name>
</gene>
<feature type="region of interest" description="Disordered" evidence="6">
    <location>
        <begin position="442"/>
        <end position="490"/>
    </location>
</feature>
<keyword evidence="7" id="KW-0812">Transmembrane</keyword>
<keyword evidence="7" id="KW-1133">Transmembrane helix</keyword>
<name>A0A9W6T388_CANBO</name>
<dbReference type="GO" id="GO:0005794">
    <property type="term" value="C:Golgi apparatus"/>
    <property type="evidence" value="ECO:0007669"/>
    <property type="project" value="TreeGrafter"/>
</dbReference>
<comment type="caution">
    <text evidence="8">The sequence shown here is derived from an EMBL/GenBank/DDBJ whole genome shotgun (WGS) entry which is preliminary data.</text>
</comment>
<evidence type="ECO:0000256" key="4">
    <source>
        <dbReference type="ARBA" id="ARBA00022679"/>
    </source>
</evidence>
<organism evidence="8 9">
    <name type="scientific">Candida boidinii</name>
    <name type="common">Yeast</name>
    <dbReference type="NCBI Taxonomy" id="5477"/>
    <lineage>
        <taxon>Eukaryota</taxon>
        <taxon>Fungi</taxon>
        <taxon>Dikarya</taxon>
        <taxon>Ascomycota</taxon>
        <taxon>Saccharomycotina</taxon>
        <taxon>Pichiomycetes</taxon>
        <taxon>Pichiales</taxon>
        <taxon>Pichiaceae</taxon>
        <taxon>Ogataea</taxon>
        <taxon>Ogataea/Candida clade</taxon>
    </lineage>
</organism>
<dbReference type="EMBL" id="BSXN01001431">
    <property type="protein sequence ID" value="GME73030.1"/>
    <property type="molecule type" value="Genomic_DNA"/>
</dbReference>
<comment type="subcellular location">
    <subcellularLocation>
        <location evidence="1">Membrane</location>
        <topology evidence="1">Single-pass type II membrane protein</topology>
    </subcellularLocation>
</comment>
<sequence length="490" mass="58872">MLKYLKPKFSESTNTPNFFKINISSLRKRRFSKIFKFLLLILNIIFILNIFFLLFFCHLKIFEYVIKIKTLILNYIDYETIEIYNDDLIDGSIAERQNGALISLVRNEELEGMIDSIESLEDRYNLNFNYDWVFMNEKPFTKEFKDKISDAVSGRAIFVKIPNKYWSLPSSIDYSKMKSSFKKLSQLKIMYANLLSYRFMCRFNSGFFYKLNALKDYKYYWRVEPSVKFNCDIPFEDDPFKIMIENDKKYGFVMTMYEDKKTIETLWDHSKKFFNENKNLIKSENTLKFILNNERNGEITYDENNDYNLCHYWSNFEIGSLDFFRSKAYNDYFNYLDSTNNFFYERWGDAPIHTIATSYLLSIDEIQFFDSISYYHKPNLSCPKNKQLREYLNCDCDPKDDFTWHKFSCTNRFFKVFNLDYPISYFEDAKLDSNLRKINKLNDQKSSGDKKSNKNKNNKKILRGKLRNKIKNDKKMKKLSGKLKKNVNNN</sequence>
<dbReference type="Gene3D" id="3.90.550.10">
    <property type="entry name" value="Spore Coat Polysaccharide Biosynthesis Protein SpsA, Chain A"/>
    <property type="match status" value="1"/>
</dbReference>
<keyword evidence="9" id="KW-1185">Reference proteome</keyword>
<keyword evidence="3" id="KW-0328">Glycosyltransferase</keyword>
<keyword evidence="5" id="KW-0735">Signal-anchor</keyword>
<reference evidence="8" key="1">
    <citation type="submission" date="2023-04" db="EMBL/GenBank/DDBJ databases">
        <title>Candida boidinii NBRC 10035.</title>
        <authorList>
            <person name="Ichikawa N."/>
            <person name="Sato H."/>
            <person name="Tonouchi N."/>
        </authorList>
    </citation>
    <scope>NUCLEOTIDE SEQUENCE</scope>
    <source>
        <strain evidence="8">NBRC 10035</strain>
    </source>
</reference>
<dbReference type="Pfam" id="PF01793">
    <property type="entry name" value="Glyco_transf_15"/>
    <property type="match status" value="1"/>
</dbReference>
<feature type="transmembrane region" description="Helical" evidence="7">
    <location>
        <begin position="37"/>
        <end position="56"/>
    </location>
</feature>
<keyword evidence="4" id="KW-0808">Transferase</keyword>
<dbReference type="GO" id="GO:0006487">
    <property type="term" value="P:protein N-linked glycosylation"/>
    <property type="evidence" value="ECO:0007669"/>
    <property type="project" value="TreeGrafter"/>
</dbReference>
<proteinExistence type="inferred from homology"/>
<feature type="compositionally biased region" description="Basic residues" evidence="6">
    <location>
        <begin position="453"/>
        <end position="490"/>
    </location>
</feature>
<comment type="similarity">
    <text evidence="2">Belongs to the glycosyltransferase 15 family.</text>
</comment>
<dbReference type="GO" id="GO:0000026">
    <property type="term" value="F:alpha-1,2-mannosyltransferase activity"/>
    <property type="evidence" value="ECO:0007669"/>
    <property type="project" value="TreeGrafter"/>
</dbReference>
<dbReference type="AlphaFoldDB" id="A0A9W6T388"/>
<dbReference type="InterPro" id="IPR002685">
    <property type="entry name" value="Glyco_trans_15"/>
</dbReference>
<accession>A0A9W6T388</accession>
<evidence type="ECO:0000256" key="6">
    <source>
        <dbReference type="SAM" id="MobiDB-lite"/>
    </source>
</evidence>
<keyword evidence="7" id="KW-0472">Membrane</keyword>
<dbReference type="InterPro" id="IPR029044">
    <property type="entry name" value="Nucleotide-diphossugar_trans"/>
</dbReference>
<dbReference type="PANTHER" id="PTHR31121:SF10">
    <property type="entry name" value="MANNOSYLTRANSFERASE KTR2-RELATED"/>
    <property type="match status" value="1"/>
</dbReference>
<dbReference type="GO" id="GO:0006493">
    <property type="term" value="P:protein O-linked glycosylation"/>
    <property type="evidence" value="ECO:0007669"/>
    <property type="project" value="TreeGrafter"/>
</dbReference>
<dbReference type="PANTHER" id="PTHR31121">
    <property type="entry name" value="ALPHA-1,2 MANNOSYLTRANSFERASE KTR1"/>
    <property type="match status" value="1"/>
</dbReference>
<evidence type="ECO:0000256" key="7">
    <source>
        <dbReference type="SAM" id="Phobius"/>
    </source>
</evidence>
<dbReference type="GO" id="GO:0016020">
    <property type="term" value="C:membrane"/>
    <property type="evidence" value="ECO:0007669"/>
    <property type="project" value="UniProtKB-SubCell"/>
</dbReference>
<dbReference type="SUPFAM" id="SSF53448">
    <property type="entry name" value="Nucleotide-diphospho-sugar transferases"/>
    <property type="match status" value="1"/>
</dbReference>
<dbReference type="GO" id="GO:0000032">
    <property type="term" value="P:cell wall mannoprotein biosynthetic process"/>
    <property type="evidence" value="ECO:0007669"/>
    <property type="project" value="TreeGrafter"/>
</dbReference>
<feature type="compositionally biased region" description="Basic and acidic residues" evidence="6">
    <location>
        <begin position="442"/>
        <end position="452"/>
    </location>
</feature>
<evidence type="ECO:0000256" key="3">
    <source>
        <dbReference type="ARBA" id="ARBA00022676"/>
    </source>
</evidence>
<evidence type="ECO:0000256" key="5">
    <source>
        <dbReference type="ARBA" id="ARBA00022968"/>
    </source>
</evidence>
<evidence type="ECO:0000256" key="1">
    <source>
        <dbReference type="ARBA" id="ARBA00004606"/>
    </source>
</evidence>
<dbReference type="Proteomes" id="UP001165120">
    <property type="component" value="Unassembled WGS sequence"/>
</dbReference>
<evidence type="ECO:0000313" key="9">
    <source>
        <dbReference type="Proteomes" id="UP001165120"/>
    </source>
</evidence>
<evidence type="ECO:0000256" key="2">
    <source>
        <dbReference type="ARBA" id="ARBA00007677"/>
    </source>
</evidence>